<keyword evidence="2" id="KW-1185">Reference proteome</keyword>
<comment type="caution">
    <text evidence="1">The sequence shown here is derived from an EMBL/GenBank/DDBJ whole genome shotgun (WGS) entry which is preliminary data.</text>
</comment>
<proteinExistence type="predicted"/>
<gene>
    <name evidence="1" type="ORF">CRM22_005008</name>
</gene>
<evidence type="ECO:0000313" key="1">
    <source>
        <dbReference type="EMBL" id="TGZ67063.1"/>
    </source>
</evidence>
<sequence length="93" mass="10527">MRIRFPDAWERGVLSDCSYVYSSNHVNKTLYTNWNADELAEKCQGLSGNYLAWYMYGQINKGKTKCLSADGEVPVDDDSSECSSIHLDSSRFS</sequence>
<dbReference type="AlphaFoldDB" id="A0A4S2LTC5"/>
<protein>
    <submittedName>
        <fullName evidence="1">Uncharacterized protein</fullName>
    </submittedName>
</protein>
<dbReference type="EMBL" id="SJOL01006429">
    <property type="protein sequence ID" value="TGZ67063.1"/>
    <property type="molecule type" value="Genomic_DNA"/>
</dbReference>
<organism evidence="1 2">
    <name type="scientific">Opisthorchis felineus</name>
    <dbReference type="NCBI Taxonomy" id="147828"/>
    <lineage>
        <taxon>Eukaryota</taxon>
        <taxon>Metazoa</taxon>
        <taxon>Spiralia</taxon>
        <taxon>Lophotrochozoa</taxon>
        <taxon>Platyhelminthes</taxon>
        <taxon>Trematoda</taxon>
        <taxon>Digenea</taxon>
        <taxon>Opisthorchiida</taxon>
        <taxon>Opisthorchiata</taxon>
        <taxon>Opisthorchiidae</taxon>
        <taxon>Opisthorchis</taxon>
    </lineage>
</organism>
<evidence type="ECO:0000313" key="2">
    <source>
        <dbReference type="Proteomes" id="UP000308267"/>
    </source>
</evidence>
<feature type="non-terminal residue" evidence="1">
    <location>
        <position position="93"/>
    </location>
</feature>
<dbReference type="Proteomes" id="UP000308267">
    <property type="component" value="Unassembled WGS sequence"/>
</dbReference>
<reference evidence="1 2" key="1">
    <citation type="journal article" date="2019" name="BMC Genomics">
        <title>New insights from Opisthorchis felineus genome: update on genomics of the epidemiologically important liver flukes.</title>
        <authorList>
            <person name="Ershov N.I."/>
            <person name="Mordvinov V.A."/>
            <person name="Prokhortchouk E.B."/>
            <person name="Pakharukova M.Y."/>
            <person name="Gunbin K.V."/>
            <person name="Ustyantsev K."/>
            <person name="Genaev M.A."/>
            <person name="Blinov A.G."/>
            <person name="Mazur A."/>
            <person name="Boulygina E."/>
            <person name="Tsygankova S."/>
            <person name="Khrameeva E."/>
            <person name="Chekanov N."/>
            <person name="Fan G."/>
            <person name="Xiao A."/>
            <person name="Zhang H."/>
            <person name="Xu X."/>
            <person name="Yang H."/>
            <person name="Solovyev V."/>
            <person name="Lee S.M."/>
            <person name="Liu X."/>
            <person name="Afonnikov D.A."/>
            <person name="Skryabin K.G."/>
        </authorList>
    </citation>
    <scope>NUCLEOTIDE SEQUENCE [LARGE SCALE GENOMIC DNA]</scope>
    <source>
        <strain evidence="1">AK-0245</strain>
        <tissue evidence="1">Whole organism</tissue>
    </source>
</reference>
<name>A0A4S2LTC5_OPIFE</name>
<accession>A0A4S2LTC5</accession>